<gene>
    <name evidence="4" type="ORF">FHW36_103169</name>
</gene>
<evidence type="ECO:0000256" key="1">
    <source>
        <dbReference type="SAM" id="Phobius"/>
    </source>
</evidence>
<dbReference type="InterPro" id="IPR012373">
    <property type="entry name" value="Ferrdict_sens_TM"/>
</dbReference>
<dbReference type="PANTHER" id="PTHR30273">
    <property type="entry name" value="PERIPLASMIC SIGNAL SENSOR AND SIGMA FACTOR ACTIVATOR FECR-RELATED"/>
    <property type="match status" value="1"/>
</dbReference>
<evidence type="ECO:0000259" key="3">
    <source>
        <dbReference type="Pfam" id="PF16344"/>
    </source>
</evidence>
<evidence type="ECO:0000313" key="4">
    <source>
        <dbReference type="EMBL" id="TWF41365.1"/>
    </source>
</evidence>
<dbReference type="PIRSF" id="PIRSF018266">
    <property type="entry name" value="FecR"/>
    <property type="match status" value="1"/>
</dbReference>
<comment type="caution">
    <text evidence="4">The sequence shown here is derived from an EMBL/GenBank/DDBJ whole genome shotgun (WGS) entry which is preliminary data.</text>
</comment>
<evidence type="ECO:0000313" key="5">
    <source>
        <dbReference type="Proteomes" id="UP000320811"/>
    </source>
</evidence>
<protein>
    <submittedName>
        <fullName evidence="4">FecR family protein</fullName>
    </submittedName>
</protein>
<feature type="transmembrane region" description="Helical" evidence="1">
    <location>
        <begin position="72"/>
        <end position="90"/>
    </location>
</feature>
<dbReference type="RefSeq" id="WP_145668723.1">
    <property type="nucleotide sequence ID" value="NZ_VIWO01000003.1"/>
</dbReference>
<organism evidence="4 5">
    <name type="scientific">Chitinophaga polysaccharea</name>
    <dbReference type="NCBI Taxonomy" id="1293035"/>
    <lineage>
        <taxon>Bacteria</taxon>
        <taxon>Pseudomonadati</taxon>
        <taxon>Bacteroidota</taxon>
        <taxon>Chitinophagia</taxon>
        <taxon>Chitinophagales</taxon>
        <taxon>Chitinophagaceae</taxon>
        <taxon>Chitinophaga</taxon>
    </lineage>
</organism>
<dbReference type="EMBL" id="VIWO01000003">
    <property type="protein sequence ID" value="TWF41365.1"/>
    <property type="molecule type" value="Genomic_DNA"/>
</dbReference>
<dbReference type="InterPro" id="IPR006860">
    <property type="entry name" value="FecR"/>
</dbReference>
<keyword evidence="1" id="KW-0472">Membrane</keyword>
<proteinExistence type="predicted"/>
<reference evidence="4 5" key="1">
    <citation type="submission" date="2019-06" db="EMBL/GenBank/DDBJ databases">
        <title>Sorghum-associated microbial communities from plants grown in Nebraska, USA.</title>
        <authorList>
            <person name="Schachtman D."/>
        </authorList>
    </citation>
    <scope>NUCLEOTIDE SEQUENCE [LARGE SCALE GENOMIC DNA]</scope>
    <source>
        <strain evidence="4 5">1209</strain>
    </source>
</reference>
<sequence length="309" mass="34497">MKDETPGRLLDRYLKGECTPEEQKRLEQWLDERSAADTHDTTSFNRNEVQQRLKAKIDRQLAARPLVYMSRVIRIAAAVIVILLGTFLIFKNTETGNATYATTRAGRGQRLRLTLSDGSVVTLNAGSSLRYPRVFKGNSRHVTLLEGEAFFEIQPRERCPFIVGTANIQTTVLGTAFNVQAYAAAKEVKITVVSGKVAVKESHRSEAMVVLPDEQAALSPAGIQKKQVSATDNTGWLQGKLQFRNESLEKVALILENNYDVTITFSKEATRHIRFTATFSTNDPLDKILFAITKANKLSYSMKDKIISL</sequence>
<dbReference type="Gene3D" id="2.60.120.1440">
    <property type="match status" value="1"/>
</dbReference>
<feature type="domain" description="Protein FecR C-terminal" evidence="3">
    <location>
        <begin position="240"/>
        <end position="307"/>
    </location>
</feature>
<dbReference type="Proteomes" id="UP000320811">
    <property type="component" value="Unassembled WGS sequence"/>
</dbReference>
<dbReference type="Pfam" id="PF16344">
    <property type="entry name" value="FecR_C"/>
    <property type="match status" value="1"/>
</dbReference>
<dbReference type="OrthoDB" id="697544at2"/>
<dbReference type="Pfam" id="PF04773">
    <property type="entry name" value="FecR"/>
    <property type="match status" value="1"/>
</dbReference>
<feature type="domain" description="FecR protein" evidence="2">
    <location>
        <begin position="102"/>
        <end position="197"/>
    </location>
</feature>
<dbReference type="InterPro" id="IPR032508">
    <property type="entry name" value="FecR_C"/>
</dbReference>
<dbReference type="Gene3D" id="3.55.50.30">
    <property type="match status" value="1"/>
</dbReference>
<keyword evidence="1" id="KW-1133">Transmembrane helix</keyword>
<evidence type="ECO:0000259" key="2">
    <source>
        <dbReference type="Pfam" id="PF04773"/>
    </source>
</evidence>
<accession>A0A561PTD5</accession>
<dbReference type="AlphaFoldDB" id="A0A561PTD5"/>
<name>A0A561PTD5_9BACT</name>
<keyword evidence="1" id="KW-0812">Transmembrane</keyword>
<keyword evidence="5" id="KW-1185">Reference proteome</keyword>
<dbReference type="PANTHER" id="PTHR30273:SF2">
    <property type="entry name" value="PROTEIN FECR"/>
    <property type="match status" value="1"/>
</dbReference>
<dbReference type="GO" id="GO:0016989">
    <property type="term" value="F:sigma factor antagonist activity"/>
    <property type="evidence" value="ECO:0007669"/>
    <property type="project" value="TreeGrafter"/>
</dbReference>